<reference evidence="3" key="1">
    <citation type="submission" date="2019-04" db="EMBL/GenBank/DDBJ databases">
        <title>Friends and foes A comparative genomics studyof 23 Aspergillus species from section Flavi.</title>
        <authorList>
            <consortium name="DOE Joint Genome Institute"/>
            <person name="Kjaerbolling I."/>
            <person name="Vesth T."/>
            <person name="Frisvad J.C."/>
            <person name="Nybo J.L."/>
            <person name="Theobald S."/>
            <person name="Kildgaard S."/>
            <person name="Isbrandt T."/>
            <person name="Kuo A."/>
            <person name="Sato A."/>
            <person name="Lyhne E.K."/>
            <person name="Kogle M.E."/>
            <person name="Wiebenga A."/>
            <person name="Kun R.S."/>
            <person name="Lubbers R.J."/>
            <person name="Makela M.R."/>
            <person name="Barry K."/>
            <person name="Chovatia M."/>
            <person name="Clum A."/>
            <person name="Daum C."/>
            <person name="Haridas S."/>
            <person name="He G."/>
            <person name="LaButti K."/>
            <person name="Lipzen A."/>
            <person name="Mondo S."/>
            <person name="Riley R."/>
            <person name="Salamov A."/>
            <person name="Simmons B.A."/>
            <person name="Magnuson J.K."/>
            <person name="Henrissat B."/>
            <person name="Mortensen U.H."/>
            <person name="Larsen T.O."/>
            <person name="Devries R.P."/>
            <person name="Grigoriev I.V."/>
            <person name="Machida M."/>
            <person name="Baker S.E."/>
            <person name="Andersen M.R."/>
        </authorList>
    </citation>
    <scope>NUCLEOTIDE SEQUENCE [LARGE SCALE GENOMIC DNA]</scope>
    <source>
        <strain evidence="3">CBS 130017</strain>
    </source>
</reference>
<dbReference type="AlphaFoldDB" id="A0A5N6WTG4"/>
<evidence type="ECO:0000313" key="3">
    <source>
        <dbReference type="Proteomes" id="UP000325945"/>
    </source>
</evidence>
<feature type="region of interest" description="Disordered" evidence="1">
    <location>
        <begin position="1"/>
        <end position="28"/>
    </location>
</feature>
<proteinExistence type="predicted"/>
<organism evidence="2 3">
    <name type="scientific">Aspergillus sergii</name>
    <dbReference type="NCBI Taxonomy" id="1034303"/>
    <lineage>
        <taxon>Eukaryota</taxon>
        <taxon>Fungi</taxon>
        <taxon>Dikarya</taxon>
        <taxon>Ascomycota</taxon>
        <taxon>Pezizomycotina</taxon>
        <taxon>Eurotiomycetes</taxon>
        <taxon>Eurotiomycetidae</taxon>
        <taxon>Eurotiales</taxon>
        <taxon>Aspergillaceae</taxon>
        <taxon>Aspergillus</taxon>
        <taxon>Aspergillus subgen. Circumdati</taxon>
    </lineage>
</organism>
<gene>
    <name evidence="2" type="ORF">BDV39DRAFT_209529</name>
</gene>
<accession>A0A5N6WTG4</accession>
<name>A0A5N6WTG4_9EURO</name>
<dbReference type="Proteomes" id="UP000325945">
    <property type="component" value="Unassembled WGS sequence"/>
</dbReference>
<dbReference type="EMBL" id="ML741841">
    <property type="protein sequence ID" value="KAE8322690.1"/>
    <property type="molecule type" value="Genomic_DNA"/>
</dbReference>
<protein>
    <submittedName>
        <fullName evidence="2">Uncharacterized protein</fullName>
    </submittedName>
</protein>
<evidence type="ECO:0000313" key="2">
    <source>
        <dbReference type="EMBL" id="KAE8322690.1"/>
    </source>
</evidence>
<evidence type="ECO:0000256" key="1">
    <source>
        <dbReference type="SAM" id="MobiDB-lite"/>
    </source>
</evidence>
<keyword evidence="3" id="KW-1185">Reference proteome</keyword>
<sequence length="221" mass="25249">MASQAGRQTKLPLKGPKSSFPTSHEPETKLRAIIDLEVPWNAETNENPDNLKEPIRARIDQEDLEIKRVEGVDILGNKMGLSLAQEATRRATFVSNARQRFLSELKRRWKRGGDLLCTDWDMDMIQKGNKTVHQGDIVEDEVYLIPHSEFDRIALNIQAIQTLNEYATSCTARNPEPEKTRQALQDAIDCLRNAGFSSSYIKRLEEKFRELSADIDTVRRP</sequence>